<evidence type="ECO:0000313" key="3">
    <source>
        <dbReference type="Proteomes" id="UP001189624"/>
    </source>
</evidence>
<sequence length="261" mass="29274">MSSLEGPMTFTRNVMSGMEKLFNFVKCFKETANYVGSVRHINKLLETIPLFHIFTQHKSFSQSNTAMAKVYPQLPASPQTQCLTSKRETYTLWLKSLVFHSNGCTVYDSNGGIVYRVDNYDRKGRREVNLMDLRGKVLCTIKKRLLALGCWEGHRCVSSDYGTREQPWFQVKRCNQMIKGKVACQISVGCQKYSIVRISGKAEAFRIVNIDGEIVAEAKQKHSPSGVVLSNDVLTLDLAAGTDHSLIMALITVYGLICGIM</sequence>
<dbReference type="InterPro" id="IPR025659">
    <property type="entry name" value="Tubby-like_C"/>
</dbReference>
<dbReference type="EMBL" id="OY731400">
    <property type="protein sequence ID" value="CAJ1937462.1"/>
    <property type="molecule type" value="Genomic_DNA"/>
</dbReference>
<proteinExistence type="inferred from homology"/>
<accession>A0AA86S2Y0</accession>
<gene>
    <name evidence="2" type="ORF">AYBTSS11_LOCUS8038</name>
</gene>
<organism evidence="2 3">
    <name type="scientific">Sphenostylis stenocarpa</name>
    <dbReference type="NCBI Taxonomy" id="92480"/>
    <lineage>
        <taxon>Eukaryota</taxon>
        <taxon>Viridiplantae</taxon>
        <taxon>Streptophyta</taxon>
        <taxon>Embryophyta</taxon>
        <taxon>Tracheophyta</taxon>
        <taxon>Spermatophyta</taxon>
        <taxon>Magnoliopsida</taxon>
        <taxon>eudicotyledons</taxon>
        <taxon>Gunneridae</taxon>
        <taxon>Pentapetalae</taxon>
        <taxon>rosids</taxon>
        <taxon>fabids</taxon>
        <taxon>Fabales</taxon>
        <taxon>Fabaceae</taxon>
        <taxon>Papilionoideae</taxon>
        <taxon>50 kb inversion clade</taxon>
        <taxon>NPAAA clade</taxon>
        <taxon>indigoferoid/millettioid clade</taxon>
        <taxon>Phaseoleae</taxon>
        <taxon>Sphenostylis</taxon>
    </lineage>
</organism>
<reference evidence="2" key="1">
    <citation type="submission" date="2023-10" db="EMBL/GenBank/DDBJ databases">
        <authorList>
            <person name="Domelevo Entfellner J.-B."/>
        </authorList>
    </citation>
    <scope>NUCLEOTIDE SEQUENCE</scope>
</reference>
<dbReference type="InterPro" id="IPR007612">
    <property type="entry name" value="LOR"/>
</dbReference>
<evidence type="ECO:0000256" key="1">
    <source>
        <dbReference type="ARBA" id="ARBA00005437"/>
    </source>
</evidence>
<evidence type="ECO:0000313" key="2">
    <source>
        <dbReference type="EMBL" id="CAJ1937462.1"/>
    </source>
</evidence>
<dbReference type="SUPFAM" id="SSF54518">
    <property type="entry name" value="Tubby C-terminal domain-like"/>
    <property type="match status" value="1"/>
</dbReference>
<name>A0AA86S2Y0_9FABA</name>
<dbReference type="Gramene" id="rna-AYBTSS11_LOCUS8038">
    <property type="protein sequence ID" value="CAJ1937462.1"/>
    <property type="gene ID" value="gene-AYBTSS11_LOCUS8038"/>
</dbReference>
<protein>
    <recommendedName>
        <fullName evidence="4">Protein LURP-one-related 4</fullName>
    </recommendedName>
</protein>
<dbReference type="AlphaFoldDB" id="A0AA86S2Y0"/>
<dbReference type="Proteomes" id="UP001189624">
    <property type="component" value="Chromosome 3"/>
</dbReference>
<comment type="similarity">
    <text evidence="1">Belongs to the LOR family.</text>
</comment>
<dbReference type="Pfam" id="PF04525">
    <property type="entry name" value="LOR"/>
    <property type="match status" value="1"/>
</dbReference>
<dbReference type="InterPro" id="IPR038595">
    <property type="entry name" value="LOR_sf"/>
</dbReference>
<dbReference type="Gene3D" id="2.40.160.200">
    <property type="entry name" value="LURP1-related"/>
    <property type="match status" value="1"/>
</dbReference>
<dbReference type="PANTHER" id="PTHR31087">
    <property type="match status" value="1"/>
</dbReference>
<keyword evidence="3" id="KW-1185">Reference proteome</keyword>
<evidence type="ECO:0008006" key="4">
    <source>
        <dbReference type="Google" id="ProtNLM"/>
    </source>
</evidence>
<dbReference type="PANTHER" id="PTHR31087:SF59">
    <property type="entry name" value="PROTEIN LURP-ONE-RELATED 4"/>
    <property type="match status" value="1"/>
</dbReference>